<sequence length="366" mass="40206">MAESAVLVRDAVMIRLERYLLRNLLLGVGTVLLVMSALVIFVNLLSQIEDFDDTRFSALELLVYVSLRLPAVLFQIVPIAALIGALLGLGGLAVQRELIAMQALGLPLWRMIRAAVVGAMVIGAGAWVMGDILGPPAEAMARQMRDAQRLGGLGARLIDQVWLRDGESFVRIDSLVSPRLLRGVEVMTFTETGQLREIVRAPRAVVEPDGWLLFDADGTRFEADSASVFHHDQVIWPLRIEPHMVEVLAVRPETLTLVELWRQMQFLSENGLETDAFSALFWSRLILPVSVLPMLLLAVPLLLGGLRDSSMARRVMIGLVIGAIYYLTTVTMGGGGAVLGLPIAVSAWLPTILFSLIAVWRLARMR</sequence>
<evidence type="ECO:0000313" key="11">
    <source>
        <dbReference type="Proteomes" id="UP000297890"/>
    </source>
</evidence>
<keyword evidence="7 9" id="KW-0472">Membrane</keyword>
<evidence type="ECO:0000256" key="6">
    <source>
        <dbReference type="ARBA" id="ARBA00022989"/>
    </source>
</evidence>
<comment type="subunit">
    <text evidence="8">Component of the lipopolysaccharide transport and assembly complex. The LptBFG transporter is composed of two ATP-binding proteins (LptB) and two transmembrane proteins (LptF and LptG).</text>
</comment>
<name>A0A4Z0FA15_9GAMM</name>
<dbReference type="GO" id="GO:0015920">
    <property type="term" value="P:lipopolysaccharide transport"/>
    <property type="evidence" value="ECO:0007669"/>
    <property type="project" value="TreeGrafter"/>
</dbReference>
<keyword evidence="11" id="KW-1185">Reference proteome</keyword>
<evidence type="ECO:0000256" key="7">
    <source>
        <dbReference type="ARBA" id="ARBA00023136"/>
    </source>
</evidence>
<dbReference type="PANTHER" id="PTHR33529:SF2">
    <property type="entry name" value="LIPOPOLYSACCHARIDE EXPORT SYSTEM PERMEASE PROTEIN LPTG"/>
    <property type="match status" value="1"/>
</dbReference>
<feature type="transmembrane region" description="Helical" evidence="9">
    <location>
        <begin position="111"/>
        <end position="130"/>
    </location>
</feature>
<gene>
    <name evidence="10" type="primary">lptG</name>
    <name evidence="10" type="ORF">E4680_08285</name>
</gene>
<dbReference type="InterPro" id="IPR005495">
    <property type="entry name" value="LptG/LptF_permease"/>
</dbReference>
<feature type="transmembrane region" description="Helical" evidence="9">
    <location>
        <begin position="281"/>
        <end position="303"/>
    </location>
</feature>
<feature type="transmembrane region" description="Helical" evidence="9">
    <location>
        <begin position="345"/>
        <end position="363"/>
    </location>
</feature>
<comment type="similarity">
    <text evidence="3">Belongs to the LptF/LptG family.</text>
</comment>
<evidence type="ECO:0000256" key="9">
    <source>
        <dbReference type="SAM" id="Phobius"/>
    </source>
</evidence>
<evidence type="ECO:0000256" key="1">
    <source>
        <dbReference type="ARBA" id="ARBA00002265"/>
    </source>
</evidence>
<proteinExistence type="inferred from homology"/>
<dbReference type="GO" id="GO:0055085">
    <property type="term" value="P:transmembrane transport"/>
    <property type="evidence" value="ECO:0007669"/>
    <property type="project" value="InterPro"/>
</dbReference>
<comment type="caution">
    <text evidence="10">The sequence shown here is derived from an EMBL/GenBank/DDBJ whole genome shotgun (WGS) entry which is preliminary data.</text>
</comment>
<keyword evidence="4" id="KW-1003">Cell membrane</keyword>
<dbReference type="InterPro" id="IPR030923">
    <property type="entry name" value="LptG"/>
</dbReference>
<keyword evidence="5 9" id="KW-0812">Transmembrane</keyword>
<feature type="transmembrane region" description="Helical" evidence="9">
    <location>
        <begin position="24"/>
        <end position="45"/>
    </location>
</feature>
<dbReference type="Proteomes" id="UP000297890">
    <property type="component" value="Unassembled WGS sequence"/>
</dbReference>
<organism evidence="10 11">
    <name type="scientific">Candidatus Macondimonas diazotrophica</name>
    <dbReference type="NCBI Taxonomy" id="2305248"/>
    <lineage>
        <taxon>Bacteria</taxon>
        <taxon>Pseudomonadati</taxon>
        <taxon>Pseudomonadota</taxon>
        <taxon>Gammaproteobacteria</taxon>
        <taxon>Chromatiales</taxon>
        <taxon>Ectothiorhodospiraceae</taxon>
        <taxon>Candidatus Macondimonas</taxon>
    </lineage>
</organism>
<feature type="transmembrane region" description="Helical" evidence="9">
    <location>
        <begin position="315"/>
        <end position="339"/>
    </location>
</feature>
<accession>A0A4Z0FA15</accession>
<dbReference type="AlphaFoldDB" id="A0A4Z0FA15"/>
<comment type="subcellular location">
    <subcellularLocation>
        <location evidence="2">Cell membrane</location>
        <topology evidence="2">Multi-pass membrane protein</topology>
    </subcellularLocation>
</comment>
<evidence type="ECO:0000256" key="8">
    <source>
        <dbReference type="ARBA" id="ARBA00026081"/>
    </source>
</evidence>
<dbReference type="OrthoDB" id="9776227at2"/>
<dbReference type="PANTHER" id="PTHR33529">
    <property type="entry name" value="SLR0882 PROTEIN-RELATED"/>
    <property type="match status" value="1"/>
</dbReference>
<dbReference type="GO" id="GO:0043190">
    <property type="term" value="C:ATP-binding cassette (ABC) transporter complex"/>
    <property type="evidence" value="ECO:0007669"/>
    <property type="project" value="InterPro"/>
</dbReference>
<dbReference type="NCBIfam" id="TIGR04408">
    <property type="entry name" value="LptG_lptG"/>
    <property type="match status" value="1"/>
</dbReference>
<evidence type="ECO:0000256" key="2">
    <source>
        <dbReference type="ARBA" id="ARBA00004651"/>
    </source>
</evidence>
<feature type="transmembrane region" description="Helical" evidence="9">
    <location>
        <begin position="65"/>
        <end position="90"/>
    </location>
</feature>
<reference evidence="10 11" key="1">
    <citation type="journal article" date="2019" name="ISME J.">
        <title>Candidatus Macondimonas diazotrophica, a novel gammaproteobacterial genus dominating crude-oil-contaminated coastal sediments.</title>
        <authorList>
            <person name="Karthikeyan S."/>
            <person name="Konstantinidis K."/>
        </authorList>
    </citation>
    <scope>NUCLEOTIDE SEQUENCE [LARGE SCALE GENOMIC DNA]</scope>
    <source>
        <strain evidence="10 11">KTK01</strain>
    </source>
</reference>
<protein>
    <submittedName>
        <fullName evidence="10">LPS export ABC transporter permease LptG</fullName>
    </submittedName>
</protein>
<keyword evidence="6 9" id="KW-1133">Transmembrane helix</keyword>
<evidence type="ECO:0000256" key="5">
    <source>
        <dbReference type="ARBA" id="ARBA00022692"/>
    </source>
</evidence>
<evidence type="ECO:0000313" key="10">
    <source>
        <dbReference type="EMBL" id="TFZ82468.1"/>
    </source>
</evidence>
<comment type="function">
    <text evidence="1">Part of the ABC transporter complex LptBFG involved in the translocation of lipopolysaccharide (LPS) from the inner membrane to the outer membrane.</text>
</comment>
<dbReference type="Pfam" id="PF03739">
    <property type="entry name" value="LptF_LptG"/>
    <property type="match status" value="1"/>
</dbReference>
<evidence type="ECO:0000256" key="4">
    <source>
        <dbReference type="ARBA" id="ARBA00022475"/>
    </source>
</evidence>
<dbReference type="EMBL" id="SRIO01000009">
    <property type="protein sequence ID" value="TFZ82468.1"/>
    <property type="molecule type" value="Genomic_DNA"/>
</dbReference>
<evidence type="ECO:0000256" key="3">
    <source>
        <dbReference type="ARBA" id="ARBA00007725"/>
    </source>
</evidence>